<gene>
    <name evidence="8" type="ORF">ACFOEB_15880</name>
</gene>
<reference evidence="9" key="1">
    <citation type="journal article" date="2019" name="Int. J. Syst. Evol. Microbiol.">
        <title>The Global Catalogue of Microorganisms (GCM) 10K type strain sequencing project: providing services to taxonomists for standard genome sequencing and annotation.</title>
        <authorList>
            <consortium name="The Broad Institute Genomics Platform"/>
            <consortium name="The Broad Institute Genome Sequencing Center for Infectious Disease"/>
            <person name="Wu L."/>
            <person name="Ma J."/>
        </authorList>
    </citation>
    <scope>NUCLEOTIDE SEQUENCE [LARGE SCALE GENOMIC DNA]</scope>
    <source>
        <strain evidence="9">KCTC 52141</strain>
    </source>
</reference>
<dbReference type="SUPFAM" id="SSF56796">
    <property type="entry name" value="Dehydroquinate synthase-like"/>
    <property type="match status" value="1"/>
</dbReference>
<dbReference type="Pfam" id="PF01761">
    <property type="entry name" value="DHQ_synthase"/>
    <property type="match status" value="1"/>
</dbReference>
<keyword evidence="3" id="KW-0520">NAD</keyword>
<evidence type="ECO:0000256" key="4">
    <source>
        <dbReference type="ARBA" id="ARBA00023141"/>
    </source>
</evidence>
<keyword evidence="9" id="KW-1185">Reference proteome</keyword>
<feature type="domain" description="3-dehydroquinate synthase N-terminal" evidence="6">
    <location>
        <begin position="84"/>
        <end position="194"/>
    </location>
</feature>
<dbReference type="Gene3D" id="1.20.1090.10">
    <property type="entry name" value="Dehydroquinate synthase-like - alpha domain"/>
    <property type="match status" value="1"/>
</dbReference>
<proteinExistence type="predicted"/>
<keyword evidence="2" id="KW-0028">Amino-acid biosynthesis</keyword>
<dbReference type="InterPro" id="IPR056179">
    <property type="entry name" value="DHQS_C"/>
</dbReference>
<dbReference type="InterPro" id="IPR050071">
    <property type="entry name" value="Dehydroquinate_synthase"/>
</dbReference>
<comment type="caution">
    <text evidence="8">The sequence shown here is derived from an EMBL/GenBank/DDBJ whole genome shotgun (WGS) entry which is preliminary data.</text>
</comment>
<dbReference type="Proteomes" id="UP001595548">
    <property type="component" value="Unassembled WGS sequence"/>
</dbReference>
<keyword evidence="5 8" id="KW-0456">Lyase</keyword>
<dbReference type="InterPro" id="IPR030960">
    <property type="entry name" value="DHQS/DOIS_N"/>
</dbReference>
<dbReference type="Pfam" id="PF24621">
    <property type="entry name" value="DHQS_C"/>
    <property type="match status" value="1"/>
</dbReference>
<organism evidence="8 9">
    <name type="scientific">Gilvimarinus japonicus</name>
    <dbReference type="NCBI Taxonomy" id="1796469"/>
    <lineage>
        <taxon>Bacteria</taxon>
        <taxon>Pseudomonadati</taxon>
        <taxon>Pseudomonadota</taxon>
        <taxon>Gammaproteobacteria</taxon>
        <taxon>Cellvibrionales</taxon>
        <taxon>Cellvibrionaceae</taxon>
        <taxon>Gilvimarinus</taxon>
    </lineage>
</organism>
<evidence type="ECO:0000256" key="1">
    <source>
        <dbReference type="ARBA" id="ARBA00001911"/>
    </source>
</evidence>
<comment type="cofactor">
    <cofactor evidence="1">
        <name>NAD(+)</name>
        <dbReference type="ChEBI" id="CHEBI:57540"/>
    </cofactor>
</comment>
<dbReference type="Gene3D" id="3.40.50.1970">
    <property type="match status" value="1"/>
</dbReference>
<evidence type="ECO:0000313" key="9">
    <source>
        <dbReference type="Proteomes" id="UP001595548"/>
    </source>
</evidence>
<dbReference type="EMBL" id="JBHRTL010000031">
    <property type="protein sequence ID" value="MFC3156691.1"/>
    <property type="molecule type" value="Genomic_DNA"/>
</dbReference>
<dbReference type="RefSeq" id="WP_339615846.1">
    <property type="nucleotide sequence ID" value="NZ_AP031500.1"/>
</dbReference>
<sequence length="383" mass="42420">MPVRQIDQSFTMTYQFPVCFDRDTLAPENPLLRDIVERAGDGPHRVLPVIDQNVLEAHPDIVDRLQLYADTHGEALELIEPPLIVRGGEISKSEPTEVDEFYLRTQTQNIDRHSFALVIGGGAVVDAIGYAAATAHRGIRLIRMPTTVLAQNDAGIGVKNAINYRGRKNYLGTFAAPFAVINDFDFLATLPARDKVSGIAEAIKVALIRDGEFFSWLHDNREGLAAFNAEPTEYMITRCAELHLNHIRTSGDPFEQGSARPLDFGHWCAHRLEEISASELRHGEAVAIGIALDSIYSHLKGMISIDSLNRIRATLEGVGFTLSHAALESLDINKALQDFREHLGGKLCITLLTCEGAAQEVDEIDHVLMERCRQHLLEGTWPS</sequence>
<name>A0ABV7HV23_9GAMM</name>
<accession>A0ABV7HV23</accession>
<dbReference type="GO" id="GO:0003856">
    <property type="term" value="F:3-dehydroquinate synthase activity"/>
    <property type="evidence" value="ECO:0007669"/>
    <property type="project" value="UniProtKB-EC"/>
</dbReference>
<keyword evidence="4" id="KW-0057">Aromatic amino acid biosynthesis</keyword>
<dbReference type="PANTHER" id="PTHR43622:SF7">
    <property type="entry name" value="3-DEHYDROQUINATE SYNTHASE, CHLOROPLASTIC"/>
    <property type="match status" value="1"/>
</dbReference>
<evidence type="ECO:0000256" key="3">
    <source>
        <dbReference type="ARBA" id="ARBA00023027"/>
    </source>
</evidence>
<evidence type="ECO:0000256" key="5">
    <source>
        <dbReference type="ARBA" id="ARBA00023239"/>
    </source>
</evidence>
<evidence type="ECO:0000256" key="2">
    <source>
        <dbReference type="ARBA" id="ARBA00022605"/>
    </source>
</evidence>
<dbReference type="PANTHER" id="PTHR43622">
    <property type="entry name" value="3-DEHYDROQUINATE SYNTHASE"/>
    <property type="match status" value="1"/>
</dbReference>
<protein>
    <submittedName>
        <fullName evidence="8">3-dehydroquinate synthase</fullName>
        <ecNumber evidence="8">4.2.3.4</ecNumber>
    </submittedName>
</protein>
<evidence type="ECO:0000313" key="8">
    <source>
        <dbReference type="EMBL" id="MFC3156691.1"/>
    </source>
</evidence>
<evidence type="ECO:0000259" key="7">
    <source>
        <dbReference type="Pfam" id="PF24621"/>
    </source>
</evidence>
<feature type="domain" description="3-dehydroquinate synthase C-terminal" evidence="7">
    <location>
        <begin position="198"/>
        <end position="336"/>
    </location>
</feature>
<evidence type="ECO:0000259" key="6">
    <source>
        <dbReference type="Pfam" id="PF01761"/>
    </source>
</evidence>
<dbReference type="CDD" id="cd08198">
    <property type="entry name" value="DHQS-like"/>
    <property type="match status" value="1"/>
</dbReference>
<dbReference type="NCBIfam" id="NF004852">
    <property type="entry name" value="PRK06203.1"/>
    <property type="match status" value="1"/>
</dbReference>
<dbReference type="EC" id="4.2.3.4" evidence="8"/>